<dbReference type="Proteomes" id="UP000186292">
    <property type="component" value="Unassembled WGS sequence"/>
</dbReference>
<evidence type="ECO:0000256" key="1">
    <source>
        <dbReference type="SAM" id="MobiDB-lite"/>
    </source>
</evidence>
<gene>
    <name evidence="2" type="ORF">SAMN05444817_10770</name>
</gene>
<reference evidence="3" key="1">
    <citation type="submission" date="2017-01" db="EMBL/GenBank/DDBJ databases">
        <authorList>
            <person name="Varghese N."/>
            <person name="Submissions S."/>
        </authorList>
    </citation>
    <scope>NUCLEOTIDE SEQUENCE [LARGE SCALE GENOMIC DNA]</scope>
    <source>
        <strain evidence="3">DSM 44531</strain>
    </source>
</reference>
<protein>
    <recommendedName>
        <fullName evidence="4">PPE family protein</fullName>
    </recommendedName>
</protein>
<evidence type="ECO:0000313" key="2">
    <source>
        <dbReference type="EMBL" id="SIS48423.1"/>
    </source>
</evidence>
<feature type="region of interest" description="Disordered" evidence="1">
    <location>
        <begin position="305"/>
        <end position="326"/>
    </location>
</feature>
<evidence type="ECO:0000313" key="3">
    <source>
        <dbReference type="Proteomes" id="UP000186292"/>
    </source>
</evidence>
<dbReference type="AlphaFoldDB" id="A0A1N7JGE3"/>
<evidence type="ECO:0008006" key="4">
    <source>
        <dbReference type="Google" id="ProtNLM"/>
    </source>
</evidence>
<keyword evidence="3" id="KW-1185">Reference proteome</keyword>
<name>A0A1N7JGE3_9CORY</name>
<accession>A0A1N7JGE3</accession>
<dbReference type="STRING" id="1161099.SAMN05444817_10770"/>
<dbReference type="EMBL" id="FTOF01000007">
    <property type="protein sequence ID" value="SIS48423.1"/>
    <property type="molecule type" value="Genomic_DNA"/>
</dbReference>
<proteinExistence type="predicted"/>
<sequence>MHGTIRSDSEPEATKGLAQHFANAVDLLSAQLVGYEMADMSFADVLGSVGQSVMGRSFNAVIDNVSTEQPVVNNFTATNPIAGKPFSLDTLNLELIGTDVASMSGMSADWADTAATIGDALSYIPGAVADLQGSAETESIAKAIEKLGQIETAGDEYMANASALSAHTASLVTVTEANALQVAAALAVLRATPSPGVAKAFEESFLAAFSPKLTTELVPVTPLFTQLLPELGAPNGNGTNQSGSLASGTPTFEDTPLPKIVQQALSNAGYRDLAYASTPTQVVEQFGRPNPDMLQSIAAGATPTQAASAAAPTMPPPLTGLAGGAGSPAGTGAGSLGTGAGLLGPVGAVSGVGGGPVLAGVGGAASAGAGGAVGSGGSGGFGGPAMSPLGGAGRGAAGAGAGGLGGARSGSGVSGALGGGRLGGFGAGAGSGMGTGAVGQGTNAFVGGGAAGNGQTGARGAVAGGPGMYGAGQRKAGTGNGKRGKVQAVTSAVEREGNLKALLGEAPEVVPGVIGAWVRQPRT</sequence>
<organism evidence="2 3">
    <name type="scientific">Corynebacterium appendicis CIP 107643</name>
    <dbReference type="NCBI Taxonomy" id="1161099"/>
    <lineage>
        <taxon>Bacteria</taxon>
        <taxon>Bacillati</taxon>
        <taxon>Actinomycetota</taxon>
        <taxon>Actinomycetes</taxon>
        <taxon>Mycobacteriales</taxon>
        <taxon>Corynebacteriaceae</taxon>
        <taxon>Corynebacterium</taxon>
    </lineage>
</organism>